<gene>
    <name evidence="2" type="ORF">Tcs_SK_056</name>
</gene>
<evidence type="ECO:0000256" key="1">
    <source>
        <dbReference type="SAM" id="MobiDB-lite"/>
    </source>
</evidence>
<accession>E9KTE0</accession>
<organism evidence="2">
    <name type="scientific">Streptomyces kanamyceticus</name>
    <dbReference type="NCBI Taxonomy" id="1967"/>
    <lineage>
        <taxon>Bacteria</taxon>
        <taxon>Bacillati</taxon>
        <taxon>Actinomycetota</taxon>
        <taxon>Actinomycetes</taxon>
        <taxon>Kitasatosporales</taxon>
        <taxon>Streptomycetaceae</taxon>
        <taxon>Streptomyces</taxon>
    </lineage>
</organism>
<feature type="region of interest" description="Disordered" evidence="1">
    <location>
        <begin position="27"/>
        <end position="57"/>
    </location>
</feature>
<dbReference type="EMBL" id="HM116536">
    <property type="protein sequence ID" value="ADU56291.1"/>
    <property type="molecule type" value="Genomic_DNA"/>
</dbReference>
<protein>
    <submittedName>
        <fullName evidence="2">Uncharacterized protein</fullName>
    </submittedName>
</protein>
<sequence length="57" mass="6045">MPAAPDVDALVEVQIALSRPHSWLVRHGGASQGQADGSRNCCRDNGKPAHGTLLLNR</sequence>
<evidence type="ECO:0000313" key="2">
    <source>
        <dbReference type="EMBL" id="ADU56291.1"/>
    </source>
</evidence>
<dbReference type="AlphaFoldDB" id="E9KTE0"/>
<name>E9KTE0_STRKN</name>
<proteinExistence type="predicted"/>
<reference evidence="2" key="1">
    <citation type="journal article" date="2011" name="J. Am. Chem. Soc.">
        <title>Biosynthesis of the allylmalonyl-CoA extender unit for the FK506 polyketide synthase proceeds through a dedicated polyketide synthase and facilitates the mutasynthesis of analogues.</title>
        <authorList>
            <person name="Mo S."/>
            <person name="Kim D.H."/>
            <person name="Lee J.H."/>
            <person name="Park J.W."/>
            <person name="Basnet D.B."/>
            <person name="Ban Y.H."/>
            <person name="Yoo Y.J."/>
            <person name="Chen S.W."/>
            <person name="Park S.R."/>
            <person name="Choi E.A."/>
            <person name="Kim E."/>
            <person name="Jin Y.Y."/>
            <person name="Lee S.K."/>
            <person name="Park J.Y."/>
            <person name="Liu Y."/>
            <person name="Lee M.O."/>
            <person name="Lee K.S."/>
            <person name="Kim S.J."/>
            <person name="Kim D."/>
            <person name="Park B.C."/>
            <person name="Lee S.G."/>
            <person name="Kwon H.J."/>
            <person name="Suh J.W."/>
            <person name="Moore B.S."/>
            <person name="Lim S.K."/>
            <person name="Yoon Y.J."/>
        </authorList>
    </citation>
    <scope>NUCLEOTIDE SEQUENCE</scope>
    <source>
        <strain evidence="2">KCTC 9225</strain>
    </source>
</reference>